<comment type="caution">
    <text evidence="1">The sequence shown here is derived from an EMBL/GenBank/DDBJ whole genome shotgun (WGS) entry which is preliminary data.</text>
</comment>
<gene>
    <name evidence="1" type="ORF">CHS0354_001534</name>
</gene>
<dbReference type="Proteomes" id="UP001195483">
    <property type="component" value="Unassembled WGS sequence"/>
</dbReference>
<dbReference type="EMBL" id="JAEAOA010000143">
    <property type="protein sequence ID" value="KAK3594711.1"/>
    <property type="molecule type" value="Genomic_DNA"/>
</dbReference>
<accession>A0AAE0SMH6</accession>
<evidence type="ECO:0000313" key="2">
    <source>
        <dbReference type="Proteomes" id="UP001195483"/>
    </source>
</evidence>
<protein>
    <submittedName>
        <fullName evidence="1">Uncharacterized protein</fullName>
    </submittedName>
</protein>
<proteinExistence type="predicted"/>
<sequence>MNNLRPRVAEATFLILLVDGRGNEKRQKHRQIIEVLDVLCDVYSKERCALIAALPVCLQCLKIAEAHDCETVTNCEADEECFTEQYITQEGHIFFDLGCKSKQICDAINKFGKRSLEQPLKRQSDGRITLCEECCIGESCNGKGCDSYSKFSNK</sequence>
<organism evidence="1 2">
    <name type="scientific">Potamilus streckersoni</name>
    <dbReference type="NCBI Taxonomy" id="2493646"/>
    <lineage>
        <taxon>Eukaryota</taxon>
        <taxon>Metazoa</taxon>
        <taxon>Spiralia</taxon>
        <taxon>Lophotrochozoa</taxon>
        <taxon>Mollusca</taxon>
        <taxon>Bivalvia</taxon>
        <taxon>Autobranchia</taxon>
        <taxon>Heteroconchia</taxon>
        <taxon>Palaeoheterodonta</taxon>
        <taxon>Unionida</taxon>
        <taxon>Unionoidea</taxon>
        <taxon>Unionidae</taxon>
        <taxon>Ambleminae</taxon>
        <taxon>Lampsilini</taxon>
        <taxon>Potamilus</taxon>
    </lineage>
</organism>
<keyword evidence="2" id="KW-1185">Reference proteome</keyword>
<name>A0AAE0SMH6_9BIVA</name>
<evidence type="ECO:0000313" key="1">
    <source>
        <dbReference type="EMBL" id="KAK3594711.1"/>
    </source>
</evidence>
<reference evidence="1" key="3">
    <citation type="submission" date="2023-05" db="EMBL/GenBank/DDBJ databases">
        <authorList>
            <person name="Smith C.H."/>
        </authorList>
    </citation>
    <scope>NUCLEOTIDE SEQUENCE</scope>
    <source>
        <strain evidence="1">CHS0354</strain>
        <tissue evidence="1">Mantle</tissue>
    </source>
</reference>
<dbReference type="AlphaFoldDB" id="A0AAE0SMH6"/>
<reference evidence="1" key="2">
    <citation type="journal article" date="2021" name="Genome Biol. Evol.">
        <title>Developing a high-quality reference genome for a parasitic bivalve with doubly uniparental inheritance (Bivalvia: Unionida).</title>
        <authorList>
            <person name="Smith C.H."/>
        </authorList>
    </citation>
    <scope>NUCLEOTIDE SEQUENCE</scope>
    <source>
        <strain evidence="1">CHS0354</strain>
        <tissue evidence="1">Mantle</tissue>
    </source>
</reference>
<reference evidence="1" key="1">
    <citation type="journal article" date="2021" name="Genome Biol. Evol.">
        <title>A High-Quality Reference Genome for a Parasitic Bivalve with Doubly Uniparental Inheritance (Bivalvia: Unionida).</title>
        <authorList>
            <person name="Smith C.H."/>
        </authorList>
    </citation>
    <scope>NUCLEOTIDE SEQUENCE</scope>
    <source>
        <strain evidence="1">CHS0354</strain>
    </source>
</reference>